<evidence type="ECO:0000256" key="9">
    <source>
        <dbReference type="ARBA" id="ARBA00022737"/>
    </source>
</evidence>
<evidence type="ECO:0000256" key="14">
    <source>
        <dbReference type="ARBA" id="ARBA00023065"/>
    </source>
</evidence>
<keyword evidence="2" id="KW-0813">Transport</keyword>
<dbReference type="GO" id="GO:0005886">
    <property type="term" value="C:plasma membrane"/>
    <property type="evidence" value="ECO:0007669"/>
    <property type="project" value="UniProtKB-SubCell"/>
</dbReference>
<dbReference type="Pfam" id="PF00023">
    <property type="entry name" value="Ank"/>
    <property type="match status" value="1"/>
</dbReference>
<proteinExistence type="predicted"/>
<dbReference type="InterPro" id="IPR036770">
    <property type="entry name" value="Ankyrin_rpt-contain_sf"/>
</dbReference>
<evidence type="ECO:0000256" key="2">
    <source>
        <dbReference type="ARBA" id="ARBA00022448"/>
    </source>
</evidence>
<dbReference type="Pfam" id="PF12796">
    <property type="entry name" value="Ank_2"/>
    <property type="match status" value="1"/>
</dbReference>
<feature type="compositionally biased region" description="Basic and acidic residues" evidence="19">
    <location>
        <begin position="21"/>
        <end position="32"/>
    </location>
</feature>
<dbReference type="GO" id="GO:0005516">
    <property type="term" value="F:calmodulin binding"/>
    <property type="evidence" value="ECO:0007669"/>
    <property type="project" value="UniProtKB-KW"/>
</dbReference>
<keyword evidence="8" id="KW-0479">Metal-binding</keyword>
<dbReference type="InterPro" id="IPR008344">
    <property type="entry name" value="TRPV5/TRPV6"/>
</dbReference>
<dbReference type="Proteomes" id="UP001066276">
    <property type="component" value="Chromosome 3_2"/>
</dbReference>
<feature type="transmembrane region" description="Helical" evidence="20">
    <location>
        <begin position="453"/>
        <end position="474"/>
    </location>
</feature>
<keyword evidence="23" id="KW-1185">Reference proteome</keyword>
<dbReference type="PROSITE" id="PS50297">
    <property type="entry name" value="ANK_REP_REGION"/>
    <property type="match status" value="2"/>
</dbReference>
<keyword evidence="16" id="KW-0407">Ion channel</keyword>
<dbReference type="CDD" id="cd22192">
    <property type="entry name" value="TRPV5-6"/>
    <property type="match status" value="1"/>
</dbReference>
<dbReference type="PRINTS" id="PR01415">
    <property type="entry name" value="ANKYRIN"/>
</dbReference>
<feature type="repeat" description="ANK" evidence="18">
    <location>
        <begin position="145"/>
        <end position="177"/>
    </location>
</feature>
<evidence type="ECO:0000256" key="17">
    <source>
        <dbReference type="ARBA" id="ARBA00036634"/>
    </source>
</evidence>
<evidence type="ECO:0000313" key="22">
    <source>
        <dbReference type="EMBL" id="KAJ1175345.1"/>
    </source>
</evidence>
<keyword evidence="5" id="KW-0109">Calcium transport</keyword>
<evidence type="ECO:0000256" key="13">
    <source>
        <dbReference type="ARBA" id="ARBA00023043"/>
    </source>
</evidence>
<evidence type="ECO:0000256" key="19">
    <source>
        <dbReference type="SAM" id="MobiDB-lite"/>
    </source>
</evidence>
<reference evidence="22" key="1">
    <citation type="journal article" date="2022" name="bioRxiv">
        <title>Sequencing and chromosome-scale assembly of the giantPleurodeles waltlgenome.</title>
        <authorList>
            <person name="Brown T."/>
            <person name="Elewa A."/>
            <person name="Iarovenko S."/>
            <person name="Subramanian E."/>
            <person name="Araus A.J."/>
            <person name="Petzold A."/>
            <person name="Susuki M."/>
            <person name="Suzuki K.-i.T."/>
            <person name="Hayashi T."/>
            <person name="Toyoda A."/>
            <person name="Oliveira C."/>
            <person name="Osipova E."/>
            <person name="Leigh N.D."/>
            <person name="Simon A."/>
            <person name="Yun M.H."/>
        </authorList>
    </citation>
    <scope>NUCLEOTIDE SEQUENCE</scope>
    <source>
        <strain evidence="22">20211129_DDA</strain>
        <tissue evidence="22">Liver</tissue>
    </source>
</reference>
<feature type="repeat" description="ANK" evidence="18">
    <location>
        <begin position="192"/>
        <end position="224"/>
    </location>
</feature>
<evidence type="ECO:0000256" key="12">
    <source>
        <dbReference type="ARBA" id="ARBA00022989"/>
    </source>
</evidence>
<dbReference type="InterPro" id="IPR024862">
    <property type="entry name" value="TRPV"/>
</dbReference>
<keyword evidence="11" id="KW-0112">Calmodulin-binding</keyword>
<dbReference type="PANTHER" id="PTHR10582">
    <property type="entry name" value="TRANSIENT RECEPTOR POTENTIAL ION CHANNEL PROTEIN"/>
    <property type="match status" value="1"/>
</dbReference>
<comment type="catalytic activity">
    <reaction evidence="17">
        <text>Ca(2+)(in) = Ca(2+)(out)</text>
        <dbReference type="Rhea" id="RHEA:29671"/>
        <dbReference type="ChEBI" id="CHEBI:29108"/>
    </reaction>
</comment>
<dbReference type="Pfam" id="PF00520">
    <property type="entry name" value="Ion_trans"/>
    <property type="match status" value="1"/>
</dbReference>
<dbReference type="GO" id="GO:0005262">
    <property type="term" value="F:calcium channel activity"/>
    <property type="evidence" value="ECO:0007669"/>
    <property type="project" value="UniProtKB-KW"/>
</dbReference>
<evidence type="ECO:0000313" key="23">
    <source>
        <dbReference type="Proteomes" id="UP001066276"/>
    </source>
</evidence>
<keyword evidence="3" id="KW-1003">Cell membrane</keyword>
<evidence type="ECO:0000256" key="10">
    <source>
        <dbReference type="ARBA" id="ARBA00022837"/>
    </source>
</evidence>
<feature type="transmembrane region" description="Helical" evidence="20">
    <location>
        <begin position="518"/>
        <end position="540"/>
    </location>
</feature>
<evidence type="ECO:0000256" key="1">
    <source>
        <dbReference type="ARBA" id="ARBA00004651"/>
    </source>
</evidence>
<dbReference type="GO" id="GO:0046872">
    <property type="term" value="F:metal ion binding"/>
    <property type="evidence" value="ECO:0007669"/>
    <property type="project" value="UniProtKB-KW"/>
</dbReference>
<dbReference type="SUPFAM" id="SSF48403">
    <property type="entry name" value="Ankyrin repeat"/>
    <property type="match status" value="1"/>
</dbReference>
<evidence type="ECO:0000259" key="21">
    <source>
        <dbReference type="Pfam" id="PF00520"/>
    </source>
</evidence>
<accession>A0AAV7TFE8</accession>
<dbReference type="EMBL" id="JANPWB010000006">
    <property type="protein sequence ID" value="KAJ1175345.1"/>
    <property type="molecule type" value="Genomic_DNA"/>
</dbReference>
<evidence type="ECO:0000256" key="6">
    <source>
        <dbReference type="ARBA" id="ARBA00022673"/>
    </source>
</evidence>
<keyword evidence="9" id="KW-0677">Repeat</keyword>
<keyword evidence="15 20" id="KW-0472">Membrane</keyword>
<dbReference type="PANTHER" id="PTHR10582:SF25">
    <property type="entry name" value="TRANSIENT RECEPTOR POTENTIAL CATION CHANNEL SUBFAMILY V MEMBER 6"/>
    <property type="match status" value="1"/>
</dbReference>
<keyword evidence="14" id="KW-0406">Ion transport</keyword>
<keyword evidence="6" id="KW-0107">Calcium channel</keyword>
<dbReference type="Gene3D" id="1.25.40.20">
    <property type="entry name" value="Ankyrin repeat-containing domain"/>
    <property type="match status" value="1"/>
</dbReference>
<sequence length="752" mass="85185">MKEAEGCSSGLEVHHVVRQARNGEQKGDKTVPREPTSTRKQGILSSILDKLSCLFHVRHHEEGEIDLLQQKRIRELPLFLAAKENRHLDIKKWLACGSFDPFQRGAVGETALHVAALYDNLEAVCALLDAAPSLINEPMTSELYEGQVALHIAVLNQNIKIVKKLIERGASVSSPRATGRFFKGGHQNIIYFGEHVLSFAACVGNEEIVRLLTENGASIKAQDNLGNTVLHILALQPVKSIYCQMYDLIMSYNRKPEDTPLDKIRNKDGLTPFKLAAVKGNTGLFQHIVQKRKHVQCLFGPITSSLYHLSGIDSWEDHESVLELVTSTGNQEAYRILGLSPVKELVKMKWNTYRDTYFCASGIFYVMYIICFTLCCLNRPLKPFVNDTLSSGLPLLIPKRLQDSYVTLQDFLRLVGEVVCVTGAIAILLLQITDCLHTGYRRFFRQTIWAEPFSIIIITLALLILVILVMRVTNTDGEEIPMAIALVFGWCYTLYFSRGSKLVGPFTIMIHKMAYGDLLRFCWLMAVVILGYSTALYVTFQEVEPLALRAFETYPMSLITTYELFHNILNGPANYTMEYPIMYSPLYCSFCVIAFLLMFNLLIATLGDTHSRMDKEKDGLWRAQVAAAAIMMEHRLPKCLWHRSGFSGKEYGLEDRWYINVDDRNDHNKQKMCQIVEQTEEDSAKCSPETDTPEQIFQLQGAEPISHDSPKEPCQRKPLWGWKVVRSATLNQLQGISVEGHTVNDEERVYHV</sequence>
<dbReference type="PROSITE" id="PS50088">
    <property type="entry name" value="ANK_REPEAT"/>
    <property type="match status" value="2"/>
</dbReference>
<protein>
    <recommendedName>
        <fullName evidence="21">Ion transport domain-containing protein</fullName>
    </recommendedName>
</protein>
<name>A0AAV7TFE8_PLEWA</name>
<organism evidence="22 23">
    <name type="scientific">Pleurodeles waltl</name>
    <name type="common">Iberian ribbed newt</name>
    <dbReference type="NCBI Taxonomy" id="8319"/>
    <lineage>
        <taxon>Eukaryota</taxon>
        <taxon>Metazoa</taxon>
        <taxon>Chordata</taxon>
        <taxon>Craniata</taxon>
        <taxon>Vertebrata</taxon>
        <taxon>Euteleostomi</taxon>
        <taxon>Amphibia</taxon>
        <taxon>Batrachia</taxon>
        <taxon>Caudata</taxon>
        <taxon>Salamandroidea</taxon>
        <taxon>Salamandridae</taxon>
        <taxon>Pleurodelinae</taxon>
        <taxon>Pleurodeles</taxon>
    </lineage>
</organism>
<keyword evidence="12 20" id="KW-1133">Transmembrane helix</keyword>
<comment type="caution">
    <text evidence="22">The sequence shown here is derived from an EMBL/GenBank/DDBJ whole genome shotgun (WGS) entry which is preliminary data.</text>
</comment>
<evidence type="ECO:0000256" key="7">
    <source>
        <dbReference type="ARBA" id="ARBA00022692"/>
    </source>
</evidence>
<evidence type="ECO:0000256" key="4">
    <source>
        <dbReference type="ARBA" id="ARBA00022553"/>
    </source>
</evidence>
<dbReference type="GO" id="GO:0098703">
    <property type="term" value="P:calcium ion import across plasma membrane"/>
    <property type="evidence" value="ECO:0007669"/>
    <property type="project" value="TreeGrafter"/>
</dbReference>
<keyword evidence="13 18" id="KW-0040">ANK repeat</keyword>
<keyword evidence="4" id="KW-0597">Phosphoprotein</keyword>
<keyword evidence="10" id="KW-0106">Calcium</keyword>
<evidence type="ECO:0000256" key="11">
    <source>
        <dbReference type="ARBA" id="ARBA00022860"/>
    </source>
</evidence>
<feature type="transmembrane region" description="Helical" evidence="20">
    <location>
        <begin position="480"/>
        <end position="497"/>
    </location>
</feature>
<evidence type="ECO:0000256" key="15">
    <source>
        <dbReference type="ARBA" id="ARBA00023136"/>
    </source>
</evidence>
<evidence type="ECO:0000256" key="18">
    <source>
        <dbReference type="PROSITE-ProRule" id="PRU00023"/>
    </source>
</evidence>
<evidence type="ECO:0000256" key="16">
    <source>
        <dbReference type="ARBA" id="ARBA00023303"/>
    </source>
</evidence>
<feature type="transmembrane region" description="Helical" evidence="20">
    <location>
        <begin position="584"/>
        <end position="607"/>
    </location>
</feature>
<keyword evidence="7 20" id="KW-0812">Transmembrane</keyword>
<evidence type="ECO:0000256" key="3">
    <source>
        <dbReference type="ARBA" id="ARBA00022475"/>
    </source>
</evidence>
<dbReference type="PRINTS" id="PR01765">
    <property type="entry name" value="ECACCHANNEL"/>
</dbReference>
<feature type="transmembrane region" description="Helical" evidence="20">
    <location>
        <begin position="357"/>
        <end position="381"/>
    </location>
</feature>
<evidence type="ECO:0000256" key="20">
    <source>
        <dbReference type="SAM" id="Phobius"/>
    </source>
</evidence>
<dbReference type="InterPro" id="IPR005821">
    <property type="entry name" value="Ion_trans_dom"/>
</dbReference>
<comment type="subcellular location">
    <subcellularLocation>
        <location evidence="1">Cell membrane</location>
        <topology evidence="1">Multi-pass membrane protein</topology>
    </subcellularLocation>
</comment>
<dbReference type="SMART" id="SM00248">
    <property type="entry name" value="ANK"/>
    <property type="match status" value="5"/>
</dbReference>
<evidence type="ECO:0000256" key="5">
    <source>
        <dbReference type="ARBA" id="ARBA00022568"/>
    </source>
</evidence>
<dbReference type="NCBIfam" id="TIGR00870">
    <property type="entry name" value="trp"/>
    <property type="match status" value="1"/>
</dbReference>
<dbReference type="InterPro" id="IPR002110">
    <property type="entry name" value="Ankyrin_rpt"/>
</dbReference>
<gene>
    <name evidence="22" type="ORF">NDU88_000633</name>
</gene>
<dbReference type="AlphaFoldDB" id="A0AAV7TFE8"/>
<feature type="domain" description="Ion transport" evidence="21">
    <location>
        <begin position="383"/>
        <end position="617"/>
    </location>
</feature>
<feature type="region of interest" description="Disordered" evidence="19">
    <location>
        <begin position="17"/>
        <end position="39"/>
    </location>
</feature>
<evidence type="ECO:0000256" key="8">
    <source>
        <dbReference type="ARBA" id="ARBA00022723"/>
    </source>
</evidence>